<protein>
    <submittedName>
        <fullName evidence="1">Uncharacterized protein</fullName>
    </submittedName>
</protein>
<dbReference type="Proteomes" id="UP001157006">
    <property type="component" value="Chromosome 2"/>
</dbReference>
<accession>A0AAV0ZM86</accession>
<reference evidence="1 2" key="1">
    <citation type="submission" date="2023-01" db="EMBL/GenBank/DDBJ databases">
        <authorList>
            <person name="Kreplak J."/>
        </authorList>
    </citation>
    <scope>NUCLEOTIDE SEQUENCE [LARGE SCALE GENOMIC DNA]</scope>
</reference>
<proteinExistence type="predicted"/>
<evidence type="ECO:0000313" key="2">
    <source>
        <dbReference type="Proteomes" id="UP001157006"/>
    </source>
</evidence>
<dbReference type="EMBL" id="OX451737">
    <property type="protein sequence ID" value="CAI8598956.1"/>
    <property type="molecule type" value="Genomic_DNA"/>
</dbReference>
<gene>
    <name evidence="1" type="ORF">VFH_II152880</name>
</gene>
<dbReference type="AlphaFoldDB" id="A0AAV0ZM86"/>
<organism evidence="1 2">
    <name type="scientific">Vicia faba</name>
    <name type="common">Broad bean</name>
    <name type="synonym">Faba vulgaris</name>
    <dbReference type="NCBI Taxonomy" id="3906"/>
    <lineage>
        <taxon>Eukaryota</taxon>
        <taxon>Viridiplantae</taxon>
        <taxon>Streptophyta</taxon>
        <taxon>Embryophyta</taxon>
        <taxon>Tracheophyta</taxon>
        <taxon>Spermatophyta</taxon>
        <taxon>Magnoliopsida</taxon>
        <taxon>eudicotyledons</taxon>
        <taxon>Gunneridae</taxon>
        <taxon>Pentapetalae</taxon>
        <taxon>rosids</taxon>
        <taxon>fabids</taxon>
        <taxon>Fabales</taxon>
        <taxon>Fabaceae</taxon>
        <taxon>Papilionoideae</taxon>
        <taxon>50 kb inversion clade</taxon>
        <taxon>NPAAA clade</taxon>
        <taxon>Hologalegina</taxon>
        <taxon>IRL clade</taxon>
        <taxon>Fabeae</taxon>
        <taxon>Vicia</taxon>
    </lineage>
</organism>
<evidence type="ECO:0000313" key="1">
    <source>
        <dbReference type="EMBL" id="CAI8598956.1"/>
    </source>
</evidence>
<keyword evidence="2" id="KW-1185">Reference proteome</keyword>
<sequence>MVISRPQRYNPTRIVHQFIVFAKISSCKRLTYKPMELEPRLHLYTFLNLTSDPPWNQERNTYSVLLSPLDRRRDTFFGKDSNSVVVLCDFMMMIQDVTTCCCFVKKIEMLMRYSD</sequence>
<name>A0AAV0ZM86_VICFA</name>